<dbReference type="AlphaFoldDB" id="A0A267GLC7"/>
<sequence length="576" mass="65135">MESENEYAEIFTDDDSLESLDGIEDEIMEEEGEEAEEEEEEGMQTEEVGDVPEWQFVQAGMDAVSNEAEFLGTPGVRPDWRPPASADGNEEEFLRLYLTDGIIASVKTWTNRRAWKIFEECADEEQLPKLVKNWKDCTDDEVRKLFGIVLLMGLDKKPEISSYWSQDPVFHCSFLSMPNALSRDRFKQLLSCLRFYDCTDVQEGPLAKIQPFLHQLQRVCSNNYMPRQHISVDETLVLYKGRLLFKQYIPTKRSRYGVKLYCLCESETGYLWNFAVHSTEHANAQFGLGLECGGLSISERIVAELCRELLHMNYNVFTDSWFTSHRLAVWLLANGTRLTGTVRSNRGVPQLLQQLQLRPTAAAFARNGEVLACKFVDRKSSGTKTVYLLDTAGQAACVNVPRVRRGGEQQVIAKPVTVVTYSKSMGGVDRMDSAANPYLASRKTLRWFQKLAFYLLLLLVRNSWIVYRQHGGTKTFVAFLRKAVSILVEETGRGRRHFAVRAGRPAAVGPAGDGPAVQHLPTKAPLNAANVRPRNRCRVCSENRIAKKTVYICPDCPGVPALCIGQCFRNWHSQPH</sequence>
<evidence type="ECO:0000259" key="2">
    <source>
        <dbReference type="Pfam" id="PF13842"/>
    </source>
</evidence>
<evidence type="ECO:0000259" key="3">
    <source>
        <dbReference type="Pfam" id="PF13843"/>
    </source>
</evidence>
<feature type="domain" description="PiggyBac transposable element-derived protein" evidence="3">
    <location>
        <begin position="92"/>
        <end position="464"/>
    </location>
</feature>
<dbReference type="PANTHER" id="PTHR46599">
    <property type="entry name" value="PIGGYBAC TRANSPOSABLE ELEMENT-DERIVED PROTEIN 4"/>
    <property type="match status" value="1"/>
</dbReference>
<name>A0A267GLC7_9PLAT</name>
<evidence type="ECO:0000313" key="5">
    <source>
        <dbReference type="Proteomes" id="UP000215902"/>
    </source>
</evidence>
<evidence type="ECO:0000313" key="4">
    <source>
        <dbReference type="EMBL" id="PAA86818.1"/>
    </source>
</evidence>
<dbReference type="EMBL" id="NIVC01000263">
    <property type="protein sequence ID" value="PAA86818.1"/>
    <property type="molecule type" value="Genomic_DNA"/>
</dbReference>
<dbReference type="Pfam" id="PF13842">
    <property type="entry name" value="zf-Tnp_2"/>
    <property type="match status" value="1"/>
</dbReference>
<dbReference type="Proteomes" id="UP000215902">
    <property type="component" value="Unassembled WGS sequence"/>
</dbReference>
<dbReference type="STRING" id="282301.A0A267GLC7"/>
<organism evidence="4 5">
    <name type="scientific">Macrostomum lignano</name>
    <dbReference type="NCBI Taxonomy" id="282301"/>
    <lineage>
        <taxon>Eukaryota</taxon>
        <taxon>Metazoa</taxon>
        <taxon>Spiralia</taxon>
        <taxon>Lophotrochozoa</taxon>
        <taxon>Platyhelminthes</taxon>
        <taxon>Rhabditophora</taxon>
        <taxon>Macrostomorpha</taxon>
        <taxon>Macrostomida</taxon>
        <taxon>Macrostomidae</taxon>
        <taxon>Macrostomum</taxon>
    </lineage>
</organism>
<dbReference type="InterPro" id="IPR032718">
    <property type="entry name" value="PGBD4_Znf_C"/>
</dbReference>
<accession>A0A267GLC7</accession>
<dbReference type="OrthoDB" id="9985837at2759"/>
<gene>
    <name evidence="4" type="ORF">BOX15_Mlig002331g1</name>
</gene>
<feature type="region of interest" description="Disordered" evidence="1">
    <location>
        <begin position="29"/>
        <end position="48"/>
    </location>
</feature>
<evidence type="ECO:0000256" key="1">
    <source>
        <dbReference type="SAM" id="MobiDB-lite"/>
    </source>
</evidence>
<dbReference type="PANTHER" id="PTHR46599:SF3">
    <property type="entry name" value="PIGGYBAC TRANSPOSABLE ELEMENT-DERIVED PROTEIN 4"/>
    <property type="match status" value="1"/>
</dbReference>
<protein>
    <submittedName>
        <fullName evidence="4">Uncharacterized protein</fullName>
    </submittedName>
</protein>
<feature type="region of interest" description="Disordered" evidence="1">
    <location>
        <begin position="1"/>
        <end position="20"/>
    </location>
</feature>
<feature type="domain" description="PiggyBac transposable element-derived protein 4 C-terminal zinc-finger" evidence="2">
    <location>
        <begin position="533"/>
        <end position="572"/>
    </location>
</feature>
<dbReference type="Pfam" id="PF13843">
    <property type="entry name" value="DDE_Tnp_1_7"/>
    <property type="match status" value="1"/>
</dbReference>
<comment type="caution">
    <text evidence="4">The sequence shown here is derived from an EMBL/GenBank/DDBJ whole genome shotgun (WGS) entry which is preliminary data.</text>
</comment>
<dbReference type="InterPro" id="IPR029526">
    <property type="entry name" value="PGBD"/>
</dbReference>
<keyword evidence="5" id="KW-1185">Reference proteome</keyword>
<proteinExistence type="predicted"/>
<reference evidence="4 5" key="1">
    <citation type="submission" date="2017-06" db="EMBL/GenBank/DDBJ databases">
        <title>A platform for efficient transgenesis in Macrostomum lignano, a flatworm model organism for stem cell research.</title>
        <authorList>
            <person name="Berezikov E."/>
        </authorList>
    </citation>
    <scope>NUCLEOTIDE SEQUENCE [LARGE SCALE GENOMIC DNA]</scope>
    <source>
        <strain evidence="4">DV1</strain>
        <tissue evidence="4">Whole organism</tissue>
    </source>
</reference>